<sequence length="326" mass="37212">MSYGVDLIWDSQAGDKQRFVKVRIDEIPAIQCFVATNGITRNRSFLIDFSAETVLPEFRIQRFRGVEIQILPLADLRELAIILMEDSLSGVFCLLTEDILKEIAECATVTEAIAATFRVISSWKRMFENLNLKGLSAEQQKGLFGELYFLKQLTQQGVDYQVALDSWNGPDALNQDYIINGTGVEVKTTAANHPFVQVSNELQLSAQNLSKLFIYLVVIDERKGHLLTLNSLVCELRRVFESSDELADMYNDKLLKAGYEDEHYRQYENREYHIRDIKIYSVIEGFPCITPRIIPEGVHHVTYQIDTSACADFKVSPEELFAEISY</sequence>
<keyword evidence="2" id="KW-1185">Reference proteome</keyword>
<name>A0A839SAJ9_9SPHI</name>
<gene>
    <name evidence="1" type="ORF">FHS11_000683</name>
</gene>
<proteinExistence type="predicted"/>
<evidence type="ECO:0000313" key="1">
    <source>
        <dbReference type="EMBL" id="MBB3054273.1"/>
    </source>
</evidence>
<accession>A0A839SAJ9</accession>
<dbReference type="RefSeq" id="WP_183475785.1">
    <property type="nucleotide sequence ID" value="NZ_JACHWX010000002.1"/>
</dbReference>
<organism evidence="1 2">
    <name type="scientific">Mucilaginibacter gotjawali</name>
    <dbReference type="NCBI Taxonomy" id="1550579"/>
    <lineage>
        <taxon>Bacteria</taxon>
        <taxon>Pseudomonadati</taxon>
        <taxon>Bacteroidota</taxon>
        <taxon>Sphingobacteriia</taxon>
        <taxon>Sphingobacteriales</taxon>
        <taxon>Sphingobacteriaceae</taxon>
        <taxon>Mucilaginibacter</taxon>
    </lineage>
</organism>
<dbReference type="Proteomes" id="UP000539265">
    <property type="component" value="Unassembled WGS sequence"/>
</dbReference>
<dbReference type="Pfam" id="PF14390">
    <property type="entry name" value="DUF4420"/>
    <property type="match status" value="1"/>
</dbReference>
<dbReference type="InterPro" id="IPR025534">
    <property type="entry name" value="DUF4420"/>
</dbReference>
<dbReference type="EMBL" id="JACHWX010000002">
    <property type="protein sequence ID" value="MBB3054273.1"/>
    <property type="molecule type" value="Genomic_DNA"/>
</dbReference>
<reference evidence="1" key="1">
    <citation type="submission" date="2020-08" db="EMBL/GenBank/DDBJ databases">
        <title>Genomic Encyclopedia of Type Strains, Phase III (KMG-III): the genomes of soil and plant-associated and newly described type strains.</title>
        <authorList>
            <person name="Whitman W."/>
        </authorList>
    </citation>
    <scope>NUCLEOTIDE SEQUENCE [LARGE SCALE GENOMIC DNA]</scope>
    <source>
        <strain evidence="1">CECT 8628</strain>
    </source>
</reference>
<protein>
    <recommendedName>
        <fullName evidence="3">PD-(D/E)XK motif protein</fullName>
    </recommendedName>
</protein>
<dbReference type="AlphaFoldDB" id="A0A839SAJ9"/>
<comment type="caution">
    <text evidence="1">The sequence shown here is derived from an EMBL/GenBank/DDBJ whole genome shotgun (WGS) entry which is preliminary data.</text>
</comment>
<evidence type="ECO:0000313" key="2">
    <source>
        <dbReference type="Proteomes" id="UP000539265"/>
    </source>
</evidence>
<evidence type="ECO:0008006" key="3">
    <source>
        <dbReference type="Google" id="ProtNLM"/>
    </source>
</evidence>